<dbReference type="Proteomes" id="UP001516400">
    <property type="component" value="Unassembled WGS sequence"/>
</dbReference>
<dbReference type="SUPFAM" id="SSF55315">
    <property type="entry name" value="L30e-like"/>
    <property type="match status" value="1"/>
</dbReference>
<evidence type="ECO:0000259" key="1">
    <source>
        <dbReference type="Pfam" id="PF01248"/>
    </source>
</evidence>
<dbReference type="AlphaFoldDB" id="A0ABD2N2R4"/>
<feature type="domain" description="Ribosomal protein eL8/eL30/eS12/Gadd45" evidence="1">
    <location>
        <begin position="94"/>
        <end position="169"/>
    </location>
</feature>
<evidence type="ECO:0000313" key="3">
    <source>
        <dbReference type="Proteomes" id="UP001516400"/>
    </source>
</evidence>
<dbReference type="PANTHER" id="PTHR46948">
    <property type="entry name" value="RIBONUCLEASE P PROTEIN SUBUNIT P38"/>
    <property type="match status" value="1"/>
</dbReference>
<keyword evidence="3" id="KW-1185">Reference proteome</keyword>
<protein>
    <recommendedName>
        <fullName evidence="1">Ribosomal protein eL8/eL30/eS12/Gadd45 domain-containing protein</fullName>
    </recommendedName>
</protein>
<comment type="caution">
    <text evidence="2">The sequence shown here is derived from an EMBL/GenBank/DDBJ whole genome shotgun (WGS) entry which is preliminary data.</text>
</comment>
<dbReference type="EMBL" id="JABFTP020000062">
    <property type="protein sequence ID" value="KAL3272705.1"/>
    <property type="molecule type" value="Genomic_DNA"/>
</dbReference>
<name>A0ABD2N2R4_9CUCU</name>
<reference evidence="2 3" key="1">
    <citation type="journal article" date="2021" name="BMC Biol.">
        <title>Horizontally acquired antibacterial genes associated with adaptive radiation of ladybird beetles.</title>
        <authorList>
            <person name="Li H.S."/>
            <person name="Tang X.F."/>
            <person name="Huang Y.H."/>
            <person name="Xu Z.Y."/>
            <person name="Chen M.L."/>
            <person name="Du X.Y."/>
            <person name="Qiu B.Y."/>
            <person name="Chen P.T."/>
            <person name="Zhang W."/>
            <person name="Slipinski A."/>
            <person name="Escalona H.E."/>
            <person name="Waterhouse R.M."/>
            <person name="Zwick A."/>
            <person name="Pang H."/>
        </authorList>
    </citation>
    <scope>NUCLEOTIDE SEQUENCE [LARGE SCALE GENOMIC DNA]</scope>
    <source>
        <strain evidence="2">SYSU2018</strain>
    </source>
</reference>
<dbReference type="InterPro" id="IPR004038">
    <property type="entry name" value="Ribosomal_eL8/eL30/eS12/Gad45"/>
</dbReference>
<dbReference type="InterPro" id="IPR029064">
    <property type="entry name" value="Ribosomal_eL30-like_sf"/>
</dbReference>
<dbReference type="PANTHER" id="PTHR46948:SF1">
    <property type="entry name" value="RIBONUCLEASE P PROTEIN SUBUNIT P38"/>
    <property type="match status" value="1"/>
</dbReference>
<organism evidence="2 3">
    <name type="scientific">Cryptolaemus montrouzieri</name>
    <dbReference type="NCBI Taxonomy" id="559131"/>
    <lineage>
        <taxon>Eukaryota</taxon>
        <taxon>Metazoa</taxon>
        <taxon>Ecdysozoa</taxon>
        <taxon>Arthropoda</taxon>
        <taxon>Hexapoda</taxon>
        <taxon>Insecta</taxon>
        <taxon>Pterygota</taxon>
        <taxon>Neoptera</taxon>
        <taxon>Endopterygota</taxon>
        <taxon>Coleoptera</taxon>
        <taxon>Polyphaga</taxon>
        <taxon>Cucujiformia</taxon>
        <taxon>Coccinelloidea</taxon>
        <taxon>Coccinellidae</taxon>
        <taxon>Scymninae</taxon>
        <taxon>Scymnini</taxon>
        <taxon>Cryptolaemus</taxon>
    </lineage>
</organism>
<dbReference type="Pfam" id="PF01248">
    <property type="entry name" value="Ribosomal_L7Ae"/>
    <property type="match status" value="1"/>
</dbReference>
<proteinExistence type="predicted"/>
<dbReference type="Gene3D" id="3.30.1330.30">
    <property type="match status" value="1"/>
</dbReference>
<sequence>MEIPVLSKLQKKLSLSGKKQKKEIIKNVVVSPYQKYWPVVEDENLVRVLRENLPRVRSKKINVPWNVLSNIPKEERRMVRKEYIKQNSPSEVIVREENLIFGVNEVTKLLECNSFAVVLIHKDCPKLLVDHIVDLAILHNVPLLVVSELKDILKEYCGLESLVIAIKTTDIKPNLSKIVKVVKEISENYPPPAQHINSKRIEQDNNNYQISEVDTQLKNTNFVEKTRESTKIQKCHLYRTTVNERTFIPENSKKNLIPKLMK</sequence>
<dbReference type="InterPro" id="IPR042848">
    <property type="entry name" value="Rpp38"/>
</dbReference>
<gene>
    <name evidence="2" type="ORF">HHI36_014169</name>
</gene>
<accession>A0ABD2N2R4</accession>
<evidence type="ECO:0000313" key="2">
    <source>
        <dbReference type="EMBL" id="KAL3272705.1"/>
    </source>
</evidence>